<reference evidence="2 3" key="1">
    <citation type="submission" date="2023-05" db="EMBL/GenBank/DDBJ databases">
        <title>B98-5 Cell Line De Novo Hybrid Assembly: An Optical Mapping Approach.</title>
        <authorList>
            <person name="Kananen K."/>
            <person name="Auerbach J.A."/>
            <person name="Kautto E."/>
            <person name="Blachly J.S."/>
        </authorList>
    </citation>
    <scope>NUCLEOTIDE SEQUENCE [LARGE SCALE GENOMIC DNA]</scope>
    <source>
        <strain evidence="2">B95-8</strain>
        <tissue evidence="2">Cell line</tissue>
    </source>
</reference>
<dbReference type="EMBL" id="JASSZA010000023">
    <property type="protein sequence ID" value="KAK2083199.1"/>
    <property type="molecule type" value="Genomic_DNA"/>
</dbReference>
<evidence type="ECO:0000256" key="1">
    <source>
        <dbReference type="SAM" id="MobiDB-lite"/>
    </source>
</evidence>
<sequence length="72" mass="8174">MQGKERMMGITVRQGKTRPHVDQHKERQGTLGSMGTIVWQGKSSEGKAMHHGGYGKTRQSKASHYWHHGYAR</sequence>
<gene>
    <name evidence="2" type="ORF">P7K49_038435</name>
</gene>
<feature type="compositionally biased region" description="Basic residues" evidence="1">
    <location>
        <begin position="58"/>
        <end position="72"/>
    </location>
</feature>
<dbReference type="Proteomes" id="UP001266305">
    <property type="component" value="Unassembled WGS sequence"/>
</dbReference>
<evidence type="ECO:0000313" key="2">
    <source>
        <dbReference type="EMBL" id="KAK2083199.1"/>
    </source>
</evidence>
<protein>
    <submittedName>
        <fullName evidence="2">Uncharacterized protein</fullName>
    </submittedName>
</protein>
<name>A0ABQ9TEQ0_SAGOE</name>
<keyword evidence="3" id="KW-1185">Reference proteome</keyword>
<feature type="region of interest" description="Disordered" evidence="1">
    <location>
        <begin position="1"/>
        <end position="72"/>
    </location>
</feature>
<proteinExistence type="predicted"/>
<feature type="compositionally biased region" description="Basic and acidic residues" evidence="1">
    <location>
        <begin position="19"/>
        <end position="28"/>
    </location>
</feature>
<organism evidence="2 3">
    <name type="scientific">Saguinus oedipus</name>
    <name type="common">Cotton-top tamarin</name>
    <name type="synonym">Oedipomidas oedipus</name>
    <dbReference type="NCBI Taxonomy" id="9490"/>
    <lineage>
        <taxon>Eukaryota</taxon>
        <taxon>Metazoa</taxon>
        <taxon>Chordata</taxon>
        <taxon>Craniata</taxon>
        <taxon>Vertebrata</taxon>
        <taxon>Euteleostomi</taxon>
        <taxon>Mammalia</taxon>
        <taxon>Eutheria</taxon>
        <taxon>Euarchontoglires</taxon>
        <taxon>Primates</taxon>
        <taxon>Haplorrhini</taxon>
        <taxon>Platyrrhini</taxon>
        <taxon>Cebidae</taxon>
        <taxon>Callitrichinae</taxon>
        <taxon>Saguinus</taxon>
    </lineage>
</organism>
<comment type="caution">
    <text evidence="2">The sequence shown here is derived from an EMBL/GenBank/DDBJ whole genome shotgun (WGS) entry which is preliminary data.</text>
</comment>
<accession>A0ABQ9TEQ0</accession>
<evidence type="ECO:0000313" key="3">
    <source>
        <dbReference type="Proteomes" id="UP001266305"/>
    </source>
</evidence>